<dbReference type="Proteomes" id="UP001190700">
    <property type="component" value="Unassembled WGS sequence"/>
</dbReference>
<feature type="coiled-coil region" evidence="1">
    <location>
        <begin position="603"/>
        <end position="630"/>
    </location>
</feature>
<dbReference type="AlphaFoldDB" id="A0AAE0LII3"/>
<feature type="compositionally biased region" description="Pro residues" evidence="2">
    <location>
        <begin position="239"/>
        <end position="266"/>
    </location>
</feature>
<keyword evidence="1" id="KW-0175">Coiled coil</keyword>
<evidence type="ECO:0000256" key="2">
    <source>
        <dbReference type="SAM" id="MobiDB-lite"/>
    </source>
</evidence>
<feature type="region of interest" description="Disordered" evidence="2">
    <location>
        <begin position="230"/>
        <end position="272"/>
    </location>
</feature>
<evidence type="ECO:0000313" key="3">
    <source>
        <dbReference type="EMBL" id="KAK3286457.1"/>
    </source>
</evidence>
<accession>A0AAE0LII3</accession>
<feature type="compositionally biased region" description="Polar residues" evidence="2">
    <location>
        <begin position="455"/>
        <end position="468"/>
    </location>
</feature>
<proteinExistence type="predicted"/>
<evidence type="ECO:0000256" key="1">
    <source>
        <dbReference type="SAM" id="Coils"/>
    </source>
</evidence>
<organism evidence="3 4">
    <name type="scientific">Cymbomonas tetramitiformis</name>
    <dbReference type="NCBI Taxonomy" id="36881"/>
    <lineage>
        <taxon>Eukaryota</taxon>
        <taxon>Viridiplantae</taxon>
        <taxon>Chlorophyta</taxon>
        <taxon>Pyramimonadophyceae</taxon>
        <taxon>Pyramimonadales</taxon>
        <taxon>Pyramimonadaceae</taxon>
        <taxon>Cymbomonas</taxon>
    </lineage>
</organism>
<gene>
    <name evidence="3" type="ORF">CYMTET_5996</name>
</gene>
<reference evidence="3 4" key="1">
    <citation type="journal article" date="2015" name="Genome Biol. Evol.">
        <title>Comparative Genomics of a Bacterivorous Green Alga Reveals Evolutionary Causalities and Consequences of Phago-Mixotrophic Mode of Nutrition.</title>
        <authorList>
            <person name="Burns J.A."/>
            <person name="Paasch A."/>
            <person name="Narechania A."/>
            <person name="Kim E."/>
        </authorList>
    </citation>
    <scope>NUCLEOTIDE SEQUENCE [LARGE SCALE GENOMIC DNA]</scope>
    <source>
        <strain evidence="3 4">PLY_AMNH</strain>
    </source>
</reference>
<keyword evidence="4" id="KW-1185">Reference proteome</keyword>
<feature type="region of interest" description="Disordered" evidence="2">
    <location>
        <begin position="440"/>
        <end position="480"/>
    </location>
</feature>
<evidence type="ECO:0000313" key="4">
    <source>
        <dbReference type="Proteomes" id="UP001190700"/>
    </source>
</evidence>
<sequence>MTRHPDGECHEVFIFLFETPHGDPPLPLAEDILRDESIHHPDTGFVNHPLTAVRTTPFRVLGTITDPLAPVICFDAAWRVVIHRLRIRFAGPSSSQAYALMAELKLGKEEDPNALHSRLKVLAARVNRAYEVNEPLITTYNAATFLLQALPDTLRSAVQERLNRSGVGHEEFTTDQMADIATTAYNELLRFKGQAMKNRVMMDNLNGFINSQVGATKQAYLAEMNARPTPAVRGAPQAPINPAPPTRRNPLPRTPTPPAILPPPPTVSRRSTPTATLRLNAKGQALIQRPRSTTPSHAAGVISPGDACKYCRGPVNLFHAGPGGSISAENCHFSGRSRWANDMWAPNQQKMPPQVQYLHPLLLANIGRVDNRQTPLSFAEFEQLYCEPADSTQPHAHPTGAQPPGSYHAVAPPNITPEAIVHFHSYATTNEDYPTYEDLASADASDPVSPPQPPATDTYSADSVQQPAHNPPAAEPRTLDPMIPEWPRPGYFDANDHLPHLAEASLKNIPPDEIALMLLEPPCTMFFFQYWLDDIAQGAPPAVLLVAYDQRNTGVTIARKQIAGWPTPITDSNDTLHARHNCARDGRRTMLEGTPAPDHPYRLHTLSKAIEKLDDRVDLLQDLYHKVQDRDPTLLAYVTEEPPHAMYVGVRLLPQDDVATLKYPRRSDDDSCLRNITMMSLLTPTAPWVEQVMRRLQQDLQHPFSSLCPLAPFPPGAIPAPNPPWPGYNNPGYARTDYTSIEGAPTFVITSSLDSDTNKSKSVEDSVHDADDDMEMEVEQPAPAAPWFQQHLPLTTPPVLSNYHEADAFAIQTSQWSAPTGIIFTQADYVRNLHA</sequence>
<protein>
    <submittedName>
        <fullName evidence="3">Uncharacterized protein</fullName>
    </submittedName>
</protein>
<comment type="caution">
    <text evidence="3">The sequence shown here is derived from an EMBL/GenBank/DDBJ whole genome shotgun (WGS) entry which is preliminary data.</text>
</comment>
<dbReference type="EMBL" id="LGRX02001259">
    <property type="protein sequence ID" value="KAK3286457.1"/>
    <property type="molecule type" value="Genomic_DNA"/>
</dbReference>
<name>A0AAE0LII3_9CHLO</name>